<feature type="transmembrane region" description="Helical" evidence="8">
    <location>
        <begin position="102"/>
        <end position="130"/>
    </location>
</feature>
<dbReference type="CDD" id="cd06261">
    <property type="entry name" value="TM_PBP2"/>
    <property type="match status" value="1"/>
</dbReference>
<feature type="transmembrane region" description="Helical" evidence="8">
    <location>
        <begin position="243"/>
        <end position="265"/>
    </location>
</feature>
<dbReference type="PROSITE" id="PS50928">
    <property type="entry name" value="ABC_TM1"/>
    <property type="match status" value="1"/>
</dbReference>
<feature type="transmembrane region" description="Helical" evidence="8">
    <location>
        <begin position="42"/>
        <end position="71"/>
    </location>
</feature>
<dbReference type="Gene3D" id="1.10.3720.10">
    <property type="entry name" value="MetI-like"/>
    <property type="match status" value="1"/>
</dbReference>
<evidence type="ECO:0000256" key="1">
    <source>
        <dbReference type="ARBA" id="ARBA00004651"/>
    </source>
</evidence>
<comment type="caution">
    <text evidence="11">The sequence shown here is derived from an EMBL/GenBank/DDBJ whole genome shotgun (WGS) entry which is preliminary data.</text>
</comment>
<feature type="region of interest" description="Disordered" evidence="9">
    <location>
        <begin position="1"/>
        <end position="23"/>
    </location>
</feature>
<dbReference type="EMBL" id="JAAATW010000007">
    <property type="protein sequence ID" value="NBE09554.1"/>
    <property type="molecule type" value="Genomic_DNA"/>
</dbReference>
<feature type="transmembrane region" description="Helical" evidence="8">
    <location>
        <begin position="301"/>
        <end position="320"/>
    </location>
</feature>
<evidence type="ECO:0000256" key="5">
    <source>
        <dbReference type="ARBA" id="ARBA00022692"/>
    </source>
</evidence>
<sequence>MARPAPTGMIASGSASSRPPPSSCGIDRMRARLTHWLNGRGFAGILIGLPYLWLLILFLLPFLIVVAMSVATRTPTAPPFGFGGENPLVNLDGYARLFTDDLYIRAFTTSLLNAGVATLLCLLLGYPMALGLTRVSKGWRNILLMLVILPFWTSFLLRVYAWMGMMGRNSWFNQMLTDAWNWLTPEGWAVTSLPLMHSNFAVVLVMVYTYLPFMILPLYASLERLDPALDEAAMDLGSRPFRVFLDVTLPQSIPGIVAGALLVFIPAAGELVIPTLVGDAASPMIGRVISDEFFSARDWPMASSVAVALLLLMVVPTMLYSRAQARADGAEAKPGGQTQP</sequence>
<keyword evidence="6 8" id="KW-1133">Transmembrane helix</keyword>
<name>A0ABW9YBC8_9RHOB</name>
<evidence type="ECO:0000259" key="10">
    <source>
        <dbReference type="PROSITE" id="PS50928"/>
    </source>
</evidence>
<dbReference type="PANTHER" id="PTHR42929:SF3">
    <property type="entry name" value="PUTRESCINE TRANSPORT SYSTEM PERMEASE PROTEIN POTH"/>
    <property type="match status" value="1"/>
</dbReference>
<comment type="similarity">
    <text evidence="2">Belongs to the binding-protein-dependent transport system permease family. CysTW subfamily.</text>
</comment>
<dbReference type="InterPro" id="IPR000515">
    <property type="entry name" value="MetI-like"/>
</dbReference>
<evidence type="ECO:0000256" key="7">
    <source>
        <dbReference type="ARBA" id="ARBA00023136"/>
    </source>
</evidence>
<reference evidence="12" key="1">
    <citation type="submission" date="2020-01" db="EMBL/GenBank/DDBJ databases">
        <title>Sphingomonas sp. strain CSW-10.</title>
        <authorList>
            <person name="Chen W.-M."/>
        </authorList>
    </citation>
    <scope>NUCLEOTIDE SEQUENCE [LARGE SCALE GENOMIC DNA]</scope>
    <source>
        <strain evidence="12">CCP-1</strain>
    </source>
</reference>
<feature type="transmembrane region" description="Helical" evidence="8">
    <location>
        <begin position="200"/>
        <end position="222"/>
    </location>
</feature>
<keyword evidence="3 8" id="KW-0813">Transport</keyword>
<protein>
    <submittedName>
        <fullName evidence="11">ABC transporter permease subunit</fullName>
    </submittedName>
</protein>
<evidence type="ECO:0000256" key="9">
    <source>
        <dbReference type="SAM" id="MobiDB-lite"/>
    </source>
</evidence>
<keyword evidence="4" id="KW-1003">Cell membrane</keyword>
<keyword evidence="5 8" id="KW-0812">Transmembrane</keyword>
<evidence type="ECO:0000256" key="3">
    <source>
        <dbReference type="ARBA" id="ARBA00022448"/>
    </source>
</evidence>
<gene>
    <name evidence="11" type="ORF">GU920_18580</name>
</gene>
<dbReference type="SUPFAM" id="SSF161098">
    <property type="entry name" value="MetI-like"/>
    <property type="match status" value="1"/>
</dbReference>
<keyword evidence="7 8" id="KW-0472">Membrane</keyword>
<evidence type="ECO:0000256" key="2">
    <source>
        <dbReference type="ARBA" id="ARBA00007069"/>
    </source>
</evidence>
<evidence type="ECO:0000313" key="12">
    <source>
        <dbReference type="Proteomes" id="UP001517376"/>
    </source>
</evidence>
<organism evidence="11 12">
    <name type="scientific">Paragemmobacter ruber</name>
    <dbReference type="NCBI Taxonomy" id="1985673"/>
    <lineage>
        <taxon>Bacteria</taxon>
        <taxon>Pseudomonadati</taxon>
        <taxon>Pseudomonadota</taxon>
        <taxon>Alphaproteobacteria</taxon>
        <taxon>Rhodobacterales</taxon>
        <taxon>Paracoccaceae</taxon>
        <taxon>Paragemmobacter</taxon>
    </lineage>
</organism>
<evidence type="ECO:0000256" key="6">
    <source>
        <dbReference type="ARBA" id="ARBA00022989"/>
    </source>
</evidence>
<accession>A0ABW9YBC8</accession>
<dbReference type="InterPro" id="IPR035906">
    <property type="entry name" value="MetI-like_sf"/>
</dbReference>
<feature type="transmembrane region" description="Helical" evidence="8">
    <location>
        <begin position="142"/>
        <end position="163"/>
    </location>
</feature>
<comment type="subcellular location">
    <subcellularLocation>
        <location evidence="1 8">Cell membrane</location>
        <topology evidence="1 8">Multi-pass membrane protein</topology>
    </subcellularLocation>
</comment>
<dbReference type="Pfam" id="PF00528">
    <property type="entry name" value="BPD_transp_1"/>
    <property type="match status" value="1"/>
</dbReference>
<evidence type="ECO:0000256" key="8">
    <source>
        <dbReference type="RuleBase" id="RU363032"/>
    </source>
</evidence>
<dbReference type="PANTHER" id="PTHR42929">
    <property type="entry name" value="INNER MEMBRANE ABC TRANSPORTER PERMEASE PROTEIN YDCU-RELATED-RELATED"/>
    <property type="match status" value="1"/>
</dbReference>
<keyword evidence="12" id="KW-1185">Reference proteome</keyword>
<feature type="domain" description="ABC transmembrane type-1" evidence="10">
    <location>
        <begin position="107"/>
        <end position="320"/>
    </location>
</feature>
<dbReference type="Proteomes" id="UP001517376">
    <property type="component" value="Unassembled WGS sequence"/>
</dbReference>
<proteinExistence type="inferred from homology"/>
<evidence type="ECO:0000313" key="11">
    <source>
        <dbReference type="EMBL" id="NBE09554.1"/>
    </source>
</evidence>
<evidence type="ECO:0000256" key="4">
    <source>
        <dbReference type="ARBA" id="ARBA00022475"/>
    </source>
</evidence>